<dbReference type="AlphaFoldDB" id="A0A8H4IWG4"/>
<evidence type="ECO:0000256" key="1">
    <source>
        <dbReference type="SAM" id="MobiDB-lite"/>
    </source>
</evidence>
<feature type="signal peptide" evidence="2">
    <location>
        <begin position="1"/>
        <end position="22"/>
    </location>
</feature>
<comment type="caution">
    <text evidence="3">The sequence shown here is derived from an EMBL/GenBank/DDBJ whole genome shotgun (WGS) entry which is preliminary data.</text>
</comment>
<evidence type="ECO:0000313" key="3">
    <source>
        <dbReference type="EMBL" id="KAF4307628.1"/>
    </source>
</evidence>
<organism evidence="3 4">
    <name type="scientific">Botryosphaeria dothidea</name>
    <dbReference type="NCBI Taxonomy" id="55169"/>
    <lineage>
        <taxon>Eukaryota</taxon>
        <taxon>Fungi</taxon>
        <taxon>Dikarya</taxon>
        <taxon>Ascomycota</taxon>
        <taxon>Pezizomycotina</taxon>
        <taxon>Dothideomycetes</taxon>
        <taxon>Dothideomycetes incertae sedis</taxon>
        <taxon>Botryosphaeriales</taxon>
        <taxon>Botryosphaeriaceae</taxon>
        <taxon>Botryosphaeria</taxon>
    </lineage>
</organism>
<dbReference type="Proteomes" id="UP000572817">
    <property type="component" value="Unassembled WGS sequence"/>
</dbReference>
<sequence>MLTPKTATTLLATLALAALARAVPVDPDYVAPPAPLDPNSDLNHNDVPDWYEPEAYVMPDHLAGFLLDHGAKQFAQGYPAPQPQPNYYAKRDADADPNWGKGDGFVPYYPQPQTQPQPPFVIPVPLPQPQPQPFPVPIPIPGPGPGPNVCSGNNAVAACCRGDSAGCSVVPQNTISGLLGLGIGASALNQACSANQNINCCQQNNSGFLGINTCGPLIDIL</sequence>
<keyword evidence="4" id="KW-1185">Reference proteome</keyword>
<protein>
    <recommendedName>
        <fullName evidence="5">Hydrophobin</fullName>
    </recommendedName>
</protein>
<evidence type="ECO:0008006" key="5">
    <source>
        <dbReference type="Google" id="ProtNLM"/>
    </source>
</evidence>
<dbReference type="EMBL" id="WWBZ02000022">
    <property type="protein sequence ID" value="KAF4307628.1"/>
    <property type="molecule type" value="Genomic_DNA"/>
</dbReference>
<evidence type="ECO:0000313" key="4">
    <source>
        <dbReference type="Proteomes" id="UP000572817"/>
    </source>
</evidence>
<keyword evidence="2" id="KW-0732">Signal</keyword>
<feature type="region of interest" description="Disordered" evidence="1">
    <location>
        <begin position="76"/>
        <end position="112"/>
    </location>
</feature>
<proteinExistence type="predicted"/>
<accession>A0A8H4IWG4</accession>
<feature type="chain" id="PRO_5034840369" description="Hydrophobin" evidence="2">
    <location>
        <begin position="23"/>
        <end position="221"/>
    </location>
</feature>
<evidence type="ECO:0000256" key="2">
    <source>
        <dbReference type="SAM" id="SignalP"/>
    </source>
</evidence>
<reference evidence="3" key="1">
    <citation type="submission" date="2020-04" db="EMBL/GenBank/DDBJ databases">
        <title>Genome Assembly and Annotation of Botryosphaeria dothidea sdau 11-99, a Latent Pathogen of Apple Fruit Ring Rot in China.</title>
        <authorList>
            <person name="Yu C."/>
            <person name="Diao Y."/>
            <person name="Lu Q."/>
            <person name="Zhao J."/>
            <person name="Cui S."/>
            <person name="Peng C."/>
            <person name="He B."/>
            <person name="Liu H."/>
        </authorList>
    </citation>
    <scope>NUCLEOTIDE SEQUENCE [LARGE SCALE GENOMIC DNA]</scope>
    <source>
        <strain evidence="3">Sdau11-99</strain>
    </source>
</reference>
<name>A0A8H4IWG4_9PEZI</name>
<gene>
    <name evidence="3" type="ORF">GTA08_BOTSDO03786</name>
</gene>